<evidence type="ECO:0000259" key="4">
    <source>
        <dbReference type="PROSITE" id="PS50930"/>
    </source>
</evidence>
<dbReference type="GO" id="GO:0032993">
    <property type="term" value="C:protein-DNA complex"/>
    <property type="evidence" value="ECO:0007669"/>
    <property type="project" value="TreeGrafter"/>
</dbReference>
<dbReference type="OrthoDB" id="236568at2"/>
<dbReference type="SUPFAM" id="SSF52172">
    <property type="entry name" value="CheY-like"/>
    <property type="match status" value="1"/>
</dbReference>
<comment type="caution">
    <text evidence="5">The sequence shown here is derived from an EMBL/GenBank/DDBJ whole genome shotgun (WGS) entry which is preliminary data.</text>
</comment>
<dbReference type="SMART" id="SM00850">
    <property type="entry name" value="LytTR"/>
    <property type="match status" value="1"/>
</dbReference>
<dbReference type="PANTHER" id="PTHR48111:SF3">
    <property type="entry name" value="TRANSCRIPTIONAL REGULATORY PROTEIN BTSR"/>
    <property type="match status" value="1"/>
</dbReference>
<evidence type="ECO:0000256" key="1">
    <source>
        <dbReference type="ARBA" id="ARBA00023125"/>
    </source>
</evidence>
<dbReference type="SMART" id="SM00448">
    <property type="entry name" value="REC"/>
    <property type="match status" value="1"/>
</dbReference>
<dbReference type="InterPro" id="IPR007492">
    <property type="entry name" value="LytTR_DNA-bd_dom"/>
</dbReference>
<dbReference type="GO" id="GO:0005829">
    <property type="term" value="C:cytosol"/>
    <property type="evidence" value="ECO:0007669"/>
    <property type="project" value="TreeGrafter"/>
</dbReference>
<dbReference type="GO" id="GO:0000976">
    <property type="term" value="F:transcription cis-regulatory region binding"/>
    <property type="evidence" value="ECO:0007669"/>
    <property type="project" value="TreeGrafter"/>
</dbReference>
<dbReference type="PROSITE" id="PS50110">
    <property type="entry name" value="RESPONSE_REGULATORY"/>
    <property type="match status" value="1"/>
</dbReference>
<dbReference type="InterPro" id="IPR011006">
    <property type="entry name" value="CheY-like_superfamily"/>
</dbReference>
<reference evidence="6" key="1">
    <citation type="submission" date="2017-09" db="EMBL/GenBank/DDBJ databases">
        <title>FDA dAtabase for Regulatory Grade micrObial Sequences (FDA-ARGOS): Supporting development and validation of Infectious Disease Dx tests.</title>
        <authorList>
            <person name="Minogue T."/>
            <person name="Wolcott M."/>
            <person name="Wasieloski L."/>
            <person name="Aguilar W."/>
            <person name="Moore D."/>
            <person name="Tallon L."/>
            <person name="Sadzewicz L."/>
            <person name="Ott S."/>
            <person name="Zhao X."/>
            <person name="Nagaraj S."/>
            <person name="Vavikolanu K."/>
            <person name="Aluvathingal J."/>
            <person name="Nadendla S."/>
            <person name="Sichtig H."/>
        </authorList>
    </citation>
    <scope>NUCLEOTIDE SEQUENCE [LARGE SCALE GENOMIC DNA]</scope>
    <source>
        <strain evidence="6">FDAARGOS_394</strain>
    </source>
</reference>
<dbReference type="Pfam" id="PF00072">
    <property type="entry name" value="Response_reg"/>
    <property type="match status" value="1"/>
</dbReference>
<dbReference type="EMBL" id="PDEA01000001">
    <property type="protein sequence ID" value="PEH90617.1"/>
    <property type="molecule type" value="Genomic_DNA"/>
</dbReference>
<gene>
    <name evidence="5" type="ORF">CRM82_20235</name>
</gene>
<keyword evidence="1 5" id="KW-0238">DNA-binding</keyword>
<evidence type="ECO:0000313" key="6">
    <source>
        <dbReference type="Proteomes" id="UP000220246"/>
    </source>
</evidence>
<dbReference type="Gene3D" id="2.40.50.1020">
    <property type="entry name" value="LytTr DNA-binding domain"/>
    <property type="match status" value="1"/>
</dbReference>
<dbReference type="AlphaFoldDB" id="A0A2A7UZD4"/>
<evidence type="ECO:0000313" key="5">
    <source>
        <dbReference type="EMBL" id="PEH90617.1"/>
    </source>
</evidence>
<feature type="domain" description="HTH LytTR-type" evidence="4">
    <location>
        <begin position="144"/>
        <end position="252"/>
    </location>
</feature>
<feature type="domain" description="Response regulatory" evidence="3">
    <location>
        <begin position="2"/>
        <end position="123"/>
    </location>
</feature>
<dbReference type="GO" id="GO:0006355">
    <property type="term" value="P:regulation of DNA-templated transcription"/>
    <property type="evidence" value="ECO:0007669"/>
    <property type="project" value="TreeGrafter"/>
</dbReference>
<keyword evidence="6" id="KW-1185">Reference proteome</keyword>
<dbReference type="GeneID" id="80802965"/>
<protein>
    <submittedName>
        <fullName evidence="5">DNA-binding response regulator</fullName>
    </submittedName>
</protein>
<dbReference type="RefSeq" id="WP_066537262.1">
    <property type="nucleotide sequence ID" value="NZ_PDEA01000001.1"/>
</dbReference>
<dbReference type="Pfam" id="PF04397">
    <property type="entry name" value="LytTR"/>
    <property type="match status" value="1"/>
</dbReference>
<organism evidence="5 6">
    <name type="scientific">Comamonas terrigena</name>
    <dbReference type="NCBI Taxonomy" id="32013"/>
    <lineage>
        <taxon>Bacteria</taxon>
        <taxon>Pseudomonadati</taxon>
        <taxon>Pseudomonadota</taxon>
        <taxon>Betaproteobacteria</taxon>
        <taxon>Burkholderiales</taxon>
        <taxon>Comamonadaceae</taxon>
        <taxon>Comamonas</taxon>
    </lineage>
</organism>
<dbReference type="PANTHER" id="PTHR48111">
    <property type="entry name" value="REGULATOR OF RPOS"/>
    <property type="match status" value="1"/>
</dbReference>
<name>A0A2A7UZD4_COMTR</name>
<proteinExistence type="predicted"/>
<dbReference type="STRING" id="1219032.GCA_001515545_02161"/>
<evidence type="ECO:0000259" key="3">
    <source>
        <dbReference type="PROSITE" id="PS50110"/>
    </source>
</evidence>
<accession>A0A2A7UZD4</accession>
<sequence length="262" mass="29776">MHVLIVDDELLARNRLRVLLSDCEDPSAPFLVSEAATAAQALDVLHRTKDHHPVDMIFLDVQMPGQDGLRFAQTLRSLPRPPAVVFISAHAMYAANAFEVEAVDYLTKPVRPDRLQQAVAKVRRLYALEQKAPATMSMGSAAALLIRDRGRTERVPLHQVIYLKAEQKYVTVRTATRSYILDNSLTELEGRYPLQFVRIHRNALVTREQMRSLEKHYTEDDGEGWALRMHAVPELLMVSRRQLSAVRAIMNQPHIQVQPEMA</sequence>
<dbReference type="GO" id="GO:0000156">
    <property type="term" value="F:phosphorelay response regulator activity"/>
    <property type="evidence" value="ECO:0007669"/>
    <property type="project" value="TreeGrafter"/>
</dbReference>
<keyword evidence="2" id="KW-0597">Phosphoprotein</keyword>
<dbReference type="InterPro" id="IPR039420">
    <property type="entry name" value="WalR-like"/>
</dbReference>
<feature type="modified residue" description="4-aspartylphosphate" evidence="2">
    <location>
        <position position="60"/>
    </location>
</feature>
<dbReference type="Proteomes" id="UP000220246">
    <property type="component" value="Unassembled WGS sequence"/>
</dbReference>
<evidence type="ECO:0000256" key="2">
    <source>
        <dbReference type="PROSITE-ProRule" id="PRU00169"/>
    </source>
</evidence>
<dbReference type="Gene3D" id="3.40.50.2300">
    <property type="match status" value="1"/>
</dbReference>
<dbReference type="PROSITE" id="PS50930">
    <property type="entry name" value="HTH_LYTTR"/>
    <property type="match status" value="1"/>
</dbReference>
<dbReference type="InterPro" id="IPR001789">
    <property type="entry name" value="Sig_transdc_resp-reg_receiver"/>
</dbReference>